<gene>
    <name evidence="1" type="ORF">KI659_01060</name>
</gene>
<sequence length="129" mass="14701">MGKVIVKGDKSGGSSNTKTQLSLLSFEENGVVIIYCPALDLSGYGKTEEEAMKSFQLALSEFIDFCTKNNTFHRELKRLGWQIQQKDGCLTFESPSWNHLIQTNEELEDLLEKKHFHKFDQEISFPALP</sequence>
<evidence type="ECO:0008006" key="3">
    <source>
        <dbReference type="Google" id="ProtNLM"/>
    </source>
</evidence>
<dbReference type="EMBL" id="JAHCMY010000001">
    <property type="protein sequence ID" value="MBS9522590.1"/>
    <property type="molecule type" value="Genomic_DNA"/>
</dbReference>
<reference evidence="1 2" key="1">
    <citation type="submission" date="2021-05" db="EMBL/GenBank/DDBJ databases">
        <authorList>
            <person name="Zhang Z.D."/>
            <person name="Osman G."/>
        </authorList>
    </citation>
    <scope>NUCLEOTIDE SEQUENCE [LARGE SCALE GENOMIC DNA]</scope>
    <source>
        <strain evidence="1 2">KCTC 32217</strain>
    </source>
</reference>
<dbReference type="SUPFAM" id="SSF143100">
    <property type="entry name" value="TTHA1013/TTHA0281-like"/>
    <property type="match status" value="1"/>
</dbReference>
<evidence type="ECO:0000313" key="2">
    <source>
        <dbReference type="Proteomes" id="UP001319104"/>
    </source>
</evidence>
<evidence type="ECO:0000313" key="1">
    <source>
        <dbReference type="EMBL" id="MBS9522590.1"/>
    </source>
</evidence>
<dbReference type="Proteomes" id="UP001319104">
    <property type="component" value="Unassembled WGS sequence"/>
</dbReference>
<keyword evidence="2" id="KW-1185">Reference proteome</keyword>
<protein>
    <recommendedName>
        <fullName evidence="3">Type II toxin-antitoxin system HicB family antitoxin</fullName>
    </recommendedName>
</protein>
<dbReference type="RefSeq" id="WP_213943486.1">
    <property type="nucleotide sequence ID" value="NZ_JAHCMY010000001.1"/>
</dbReference>
<proteinExistence type="predicted"/>
<accession>A0AAP2G2R3</accession>
<organism evidence="1 2">
    <name type="scientific">Litoribacter ruber</name>
    <dbReference type="NCBI Taxonomy" id="702568"/>
    <lineage>
        <taxon>Bacteria</taxon>
        <taxon>Pseudomonadati</taxon>
        <taxon>Bacteroidota</taxon>
        <taxon>Cytophagia</taxon>
        <taxon>Cytophagales</taxon>
        <taxon>Cyclobacteriaceae</taxon>
        <taxon>Litoribacter</taxon>
    </lineage>
</organism>
<dbReference type="InterPro" id="IPR035069">
    <property type="entry name" value="TTHA1013/TTHA0281-like"/>
</dbReference>
<name>A0AAP2G2R3_9BACT</name>
<comment type="caution">
    <text evidence="1">The sequence shown here is derived from an EMBL/GenBank/DDBJ whole genome shotgun (WGS) entry which is preliminary data.</text>
</comment>
<dbReference type="AlphaFoldDB" id="A0AAP2G2R3"/>